<feature type="transmembrane region" description="Helical" evidence="1">
    <location>
        <begin position="70"/>
        <end position="91"/>
    </location>
</feature>
<accession>A0A955RKM4</accession>
<comment type="caution">
    <text evidence="2">The sequence shown here is derived from an EMBL/GenBank/DDBJ whole genome shotgun (WGS) entry which is preliminary data.</text>
</comment>
<keyword evidence="1" id="KW-0812">Transmembrane</keyword>
<keyword evidence="1" id="KW-1133">Transmembrane helix</keyword>
<proteinExistence type="predicted"/>
<sequence>MEPRSPGQRSLVVGGVETIIDENNRRILSQKVGENDGTVQVGNPKVAKFEERLIESGDGWPEGEGGKRNSLIPILLLGVGTFCSSIILLSINADRILSSEMGQKALDFVEQIFFD</sequence>
<dbReference type="Proteomes" id="UP000754563">
    <property type="component" value="Unassembled WGS sequence"/>
</dbReference>
<reference evidence="2" key="2">
    <citation type="journal article" date="2021" name="Microbiome">
        <title>Successional dynamics and alternative stable states in a saline activated sludge microbial community over 9 years.</title>
        <authorList>
            <person name="Wang Y."/>
            <person name="Ye J."/>
            <person name="Ju F."/>
            <person name="Liu L."/>
            <person name="Boyd J.A."/>
            <person name="Deng Y."/>
            <person name="Parks D.H."/>
            <person name="Jiang X."/>
            <person name="Yin X."/>
            <person name="Woodcroft B.J."/>
            <person name="Tyson G.W."/>
            <person name="Hugenholtz P."/>
            <person name="Polz M.F."/>
            <person name="Zhang T."/>
        </authorList>
    </citation>
    <scope>NUCLEOTIDE SEQUENCE</scope>
    <source>
        <strain evidence="2">HKST-UBA11</strain>
    </source>
</reference>
<protein>
    <submittedName>
        <fullName evidence="2">Uncharacterized protein</fullName>
    </submittedName>
</protein>
<organism evidence="2 3">
    <name type="scientific">Candidatus Dojkabacteria bacterium</name>
    <dbReference type="NCBI Taxonomy" id="2099670"/>
    <lineage>
        <taxon>Bacteria</taxon>
        <taxon>Candidatus Dojkabacteria</taxon>
    </lineage>
</organism>
<keyword evidence="1" id="KW-0472">Membrane</keyword>
<gene>
    <name evidence="2" type="ORF">KC717_05290</name>
</gene>
<evidence type="ECO:0000256" key="1">
    <source>
        <dbReference type="SAM" id="Phobius"/>
    </source>
</evidence>
<name>A0A955RKM4_9BACT</name>
<evidence type="ECO:0000313" key="2">
    <source>
        <dbReference type="EMBL" id="MCA9386034.1"/>
    </source>
</evidence>
<dbReference type="EMBL" id="JAGQLH010000070">
    <property type="protein sequence ID" value="MCA9386034.1"/>
    <property type="molecule type" value="Genomic_DNA"/>
</dbReference>
<reference evidence="2" key="1">
    <citation type="submission" date="2020-04" db="EMBL/GenBank/DDBJ databases">
        <authorList>
            <person name="Zhang T."/>
        </authorList>
    </citation>
    <scope>NUCLEOTIDE SEQUENCE</scope>
    <source>
        <strain evidence="2">HKST-UBA11</strain>
    </source>
</reference>
<dbReference type="AlphaFoldDB" id="A0A955RKM4"/>
<evidence type="ECO:0000313" key="3">
    <source>
        <dbReference type="Proteomes" id="UP000754563"/>
    </source>
</evidence>